<dbReference type="CDD" id="cd17546">
    <property type="entry name" value="REC_hyHK_CKI1_RcsC-like"/>
    <property type="match status" value="1"/>
</dbReference>
<evidence type="ECO:0000313" key="16">
    <source>
        <dbReference type="Proteomes" id="UP001549366"/>
    </source>
</evidence>
<dbReference type="PANTHER" id="PTHR43047">
    <property type="entry name" value="TWO-COMPONENT HISTIDINE PROTEIN KINASE"/>
    <property type="match status" value="1"/>
</dbReference>
<dbReference type="SMART" id="SM00086">
    <property type="entry name" value="PAC"/>
    <property type="match status" value="2"/>
</dbReference>
<evidence type="ECO:0000256" key="5">
    <source>
        <dbReference type="ARBA" id="ARBA00022679"/>
    </source>
</evidence>
<comment type="subcellular location">
    <subcellularLocation>
        <location evidence="2">Membrane</location>
    </subcellularLocation>
</comment>
<feature type="domain" description="PAC" evidence="13">
    <location>
        <begin position="577"/>
        <end position="627"/>
    </location>
</feature>
<dbReference type="SUPFAM" id="SSF55874">
    <property type="entry name" value="ATPase domain of HSP90 chaperone/DNA topoisomerase II/histidine kinase"/>
    <property type="match status" value="1"/>
</dbReference>
<dbReference type="PROSITE" id="PS50885">
    <property type="entry name" value="HAMP"/>
    <property type="match status" value="1"/>
</dbReference>
<dbReference type="InterPro" id="IPR003594">
    <property type="entry name" value="HATPase_dom"/>
</dbReference>
<feature type="domain" description="PAC" evidence="13">
    <location>
        <begin position="455"/>
        <end position="507"/>
    </location>
</feature>
<feature type="coiled-coil region" evidence="8">
    <location>
        <begin position="611"/>
        <end position="638"/>
    </location>
</feature>
<evidence type="ECO:0000256" key="3">
    <source>
        <dbReference type="ARBA" id="ARBA00012438"/>
    </source>
</evidence>
<dbReference type="Gene3D" id="3.40.50.2300">
    <property type="match status" value="1"/>
</dbReference>
<organism evidence="15 16">
    <name type="scientific">Endozoicomonas lisbonensis</name>
    <dbReference type="NCBI Taxonomy" id="3120522"/>
    <lineage>
        <taxon>Bacteria</taxon>
        <taxon>Pseudomonadati</taxon>
        <taxon>Pseudomonadota</taxon>
        <taxon>Gammaproteobacteria</taxon>
        <taxon>Oceanospirillales</taxon>
        <taxon>Endozoicomonadaceae</taxon>
        <taxon>Endozoicomonas</taxon>
    </lineage>
</organism>
<dbReference type="Gene3D" id="3.30.450.20">
    <property type="entry name" value="PAS domain"/>
    <property type="match status" value="4"/>
</dbReference>
<evidence type="ECO:0000259" key="14">
    <source>
        <dbReference type="PROSITE" id="PS50885"/>
    </source>
</evidence>
<name>A0ABV2SE92_9GAMM</name>
<evidence type="ECO:0000259" key="10">
    <source>
        <dbReference type="PROSITE" id="PS50109"/>
    </source>
</evidence>
<dbReference type="Pfam" id="PF08448">
    <property type="entry name" value="PAS_4"/>
    <property type="match status" value="1"/>
</dbReference>
<keyword evidence="9" id="KW-0472">Membrane</keyword>
<dbReference type="InterPro" id="IPR035965">
    <property type="entry name" value="PAS-like_dom_sf"/>
</dbReference>
<dbReference type="Pfam" id="PF13426">
    <property type="entry name" value="PAS_9"/>
    <property type="match status" value="1"/>
</dbReference>
<dbReference type="InterPro" id="IPR036890">
    <property type="entry name" value="HATPase_C_sf"/>
</dbReference>
<dbReference type="PROSITE" id="PS50110">
    <property type="entry name" value="RESPONSE_REGULATORY"/>
    <property type="match status" value="1"/>
</dbReference>
<proteinExistence type="predicted"/>
<feature type="modified residue" description="4-aspartylphosphate" evidence="7">
    <location>
        <position position="938"/>
    </location>
</feature>
<dbReference type="CDD" id="cd16922">
    <property type="entry name" value="HATPase_EvgS-ArcB-TorS-like"/>
    <property type="match status" value="1"/>
</dbReference>
<dbReference type="PROSITE" id="PS50113">
    <property type="entry name" value="PAC"/>
    <property type="match status" value="2"/>
</dbReference>
<feature type="domain" description="Response regulatory" evidence="11">
    <location>
        <begin position="889"/>
        <end position="1005"/>
    </location>
</feature>
<feature type="domain" description="HAMP" evidence="14">
    <location>
        <begin position="323"/>
        <end position="375"/>
    </location>
</feature>
<dbReference type="SMART" id="SM00448">
    <property type="entry name" value="REC"/>
    <property type="match status" value="1"/>
</dbReference>
<evidence type="ECO:0000256" key="8">
    <source>
        <dbReference type="SAM" id="Coils"/>
    </source>
</evidence>
<dbReference type="Gene3D" id="1.10.287.130">
    <property type="match status" value="1"/>
</dbReference>
<accession>A0ABV2SE92</accession>
<dbReference type="SMART" id="SM00387">
    <property type="entry name" value="HATPase_c"/>
    <property type="match status" value="1"/>
</dbReference>
<dbReference type="RefSeq" id="WP_354009704.1">
    <property type="nucleotide sequence ID" value="NZ_JBEWTA010000001.1"/>
</dbReference>
<feature type="domain" description="PAS" evidence="12">
    <location>
        <begin position="398"/>
        <end position="453"/>
    </location>
</feature>
<dbReference type="SMART" id="SM00091">
    <property type="entry name" value="PAS"/>
    <property type="match status" value="2"/>
</dbReference>
<keyword evidence="4 7" id="KW-0597">Phosphoprotein</keyword>
<dbReference type="Pfam" id="PF00072">
    <property type="entry name" value="Response_reg"/>
    <property type="match status" value="1"/>
</dbReference>
<evidence type="ECO:0000256" key="4">
    <source>
        <dbReference type="ARBA" id="ARBA00022553"/>
    </source>
</evidence>
<keyword evidence="9" id="KW-1133">Transmembrane helix</keyword>
<dbReference type="SUPFAM" id="SSF52172">
    <property type="entry name" value="CheY-like"/>
    <property type="match status" value="1"/>
</dbReference>
<dbReference type="InterPro" id="IPR011006">
    <property type="entry name" value="CheY-like_superfamily"/>
</dbReference>
<feature type="transmembrane region" description="Helical" evidence="9">
    <location>
        <begin position="304"/>
        <end position="321"/>
    </location>
</feature>
<keyword evidence="9" id="KW-0812">Transmembrane</keyword>
<dbReference type="InterPro" id="IPR000700">
    <property type="entry name" value="PAS-assoc_C"/>
</dbReference>
<comment type="catalytic activity">
    <reaction evidence="1">
        <text>ATP + protein L-histidine = ADP + protein N-phospho-L-histidine.</text>
        <dbReference type="EC" id="2.7.13.3"/>
    </reaction>
</comment>
<dbReference type="Proteomes" id="UP001549366">
    <property type="component" value="Unassembled WGS sequence"/>
</dbReference>
<dbReference type="Pfam" id="PF02518">
    <property type="entry name" value="HATPase_c"/>
    <property type="match status" value="1"/>
</dbReference>
<dbReference type="Gene3D" id="3.30.565.10">
    <property type="entry name" value="Histidine kinase-like ATPase, C-terminal domain"/>
    <property type="match status" value="1"/>
</dbReference>
<dbReference type="SUPFAM" id="SSF55785">
    <property type="entry name" value="PYP-like sensor domain (PAS domain)"/>
    <property type="match status" value="2"/>
</dbReference>
<feature type="domain" description="Histidine kinase" evidence="10">
    <location>
        <begin position="645"/>
        <end position="860"/>
    </location>
</feature>
<dbReference type="Gene3D" id="6.10.340.10">
    <property type="match status" value="1"/>
</dbReference>
<keyword evidence="6" id="KW-0418">Kinase</keyword>
<dbReference type="SMART" id="SM00388">
    <property type="entry name" value="HisKA"/>
    <property type="match status" value="1"/>
</dbReference>
<evidence type="ECO:0000259" key="11">
    <source>
        <dbReference type="PROSITE" id="PS50110"/>
    </source>
</evidence>
<dbReference type="SMART" id="SM00304">
    <property type="entry name" value="HAMP"/>
    <property type="match status" value="1"/>
</dbReference>
<dbReference type="InterPro" id="IPR005467">
    <property type="entry name" value="His_kinase_dom"/>
</dbReference>
<evidence type="ECO:0000256" key="9">
    <source>
        <dbReference type="SAM" id="Phobius"/>
    </source>
</evidence>
<dbReference type="InterPro" id="IPR001610">
    <property type="entry name" value="PAC"/>
</dbReference>
<dbReference type="PRINTS" id="PR00344">
    <property type="entry name" value="BCTRLSENSOR"/>
</dbReference>
<evidence type="ECO:0000256" key="7">
    <source>
        <dbReference type="PROSITE-ProRule" id="PRU00169"/>
    </source>
</evidence>
<dbReference type="InterPro" id="IPR000014">
    <property type="entry name" value="PAS"/>
</dbReference>
<evidence type="ECO:0000313" key="15">
    <source>
        <dbReference type="EMBL" id="MET4755263.1"/>
    </source>
</evidence>
<gene>
    <name evidence="15" type="ORF">V5J35_000455</name>
</gene>
<dbReference type="SUPFAM" id="SSF47384">
    <property type="entry name" value="Homodimeric domain of signal transducing histidine kinase"/>
    <property type="match status" value="1"/>
</dbReference>
<keyword evidence="16" id="KW-1185">Reference proteome</keyword>
<dbReference type="InterPro" id="IPR003660">
    <property type="entry name" value="HAMP_dom"/>
</dbReference>
<dbReference type="EC" id="2.7.13.3" evidence="3"/>
<evidence type="ECO:0000259" key="12">
    <source>
        <dbReference type="PROSITE" id="PS50112"/>
    </source>
</evidence>
<evidence type="ECO:0000256" key="1">
    <source>
        <dbReference type="ARBA" id="ARBA00000085"/>
    </source>
</evidence>
<evidence type="ECO:0000256" key="6">
    <source>
        <dbReference type="ARBA" id="ARBA00022777"/>
    </source>
</evidence>
<evidence type="ECO:0000256" key="2">
    <source>
        <dbReference type="ARBA" id="ARBA00004370"/>
    </source>
</evidence>
<keyword evidence="5" id="KW-0808">Transferase</keyword>
<dbReference type="EMBL" id="JBEWTB010000002">
    <property type="protein sequence ID" value="MET4755263.1"/>
    <property type="molecule type" value="Genomic_DNA"/>
</dbReference>
<dbReference type="InterPro" id="IPR003661">
    <property type="entry name" value="HisK_dim/P_dom"/>
</dbReference>
<dbReference type="CDD" id="cd00082">
    <property type="entry name" value="HisKA"/>
    <property type="match status" value="1"/>
</dbReference>
<dbReference type="PROSITE" id="PS50112">
    <property type="entry name" value="PAS"/>
    <property type="match status" value="2"/>
</dbReference>
<reference evidence="15 16" key="1">
    <citation type="submission" date="2024-06" db="EMBL/GenBank/DDBJ databases">
        <title>Genomic Encyclopedia of Type Strains, Phase V (KMG-V): Genome sequencing to study the core and pangenomes of soil and plant-associated prokaryotes.</title>
        <authorList>
            <person name="Whitman W."/>
        </authorList>
    </citation>
    <scope>NUCLEOTIDE SEQUENCE [LARGE SCALE GENOMIC DNA]</scope>
    <source>
        <strain evidence="15 16">NE40</strain>
    </source>
</reference>
<evidence type="ECO:0000259" key="13">
    <source>
        <dbReference type="PROSITE" id="PS50113"/>
    </source>
</evidence>
<protein>
    <recommendedName>
        <fullName evidence="3">histidine kinase</fullName>
        <ecNumber evidence="3">2.7.13.3</ecNumber>
    </recommendedName>
</protein>
<feature type="domain" description="PAS" evidence="12">
    <location>
        <begin position="501"/>
        <end position="553"/>
    </location>
</feature>
<sequence length="1096" mass="123769">MLFSIRKKIIFFTVVPVTLLYNLIFGIHLYLSIRHATDTVAKRLTEQVWHYANEVDAYIVNLMQQANIVAGVIGSNSDGLNWLPADLLLETLESNTLLRGIGLVWYDHSSRQLEGTQALRYGQSIKIVEGVETFGPLMVKAWPGVNDSQQGIWLESGSLQNGEKIISHVLPLYKAGRRLGVLKLDVCLSDLRVRVIDTQMGQPKFSIISRQGNYLHTDSKTARRAHHHKIFETLEIYGTPGLWDDLSELIDEGKPVLRKSWIPMREHEYWFFGAPIRAGPWWLITHIRRDVALGMVREQAKVDALVMLVSLLLIFTCACLVSDRITRPLTQLKQSMDEFTYRQSYPVIAKMSDDEVGSLAESFQELLEKLADRDQTLHDMRANNIGHLVQKLRGQYFYFNLDEQGRIIHVSPSIQSILGYKPVEFLGPLNRFIVDASQRTLFKEQLQGVLSGNASTFELEVLHSDGRHRRLEIFWSDMFDVKGSYSIIEGMANDITERINDTRKFKALLDSAPDATVISTPEGIISMINGRAETMFGFEQQELVNMPLRLLTPLNFRATHPLLGDLGAVSWEQFCLTGFESHGIDRGGRVFPVDITSNPLETDDGLLISMVVRDITERKRIERELTEAKEQAERANRAKGLFLSNMSHELRTPLNGVLGYTQVLLQDREVREGHEKSLRTIESSGRHLLSLINDILDLTKIESSQIELHPVTMDLREMLTDVRNMLLEKANSKGLVLKVESASDLPSVIVADEIKVRQVLLNLMSNGVKYTKSGWVRMLVEQSGESLHFAVEDTGIGIDESGLQRVFEPFRQLKSEYMAGGTGLGLAISRHLVAAMGGELTVSSEVGKGSCFEFAIPLEAGNVEDLQGRYRVHRDSYCPELPESWKGQSILVVDDIDSNRDMLARLLEIPGFSVQLACNGAEALEALDQNDFVMVLMDIRMPVLDGIEALRRIRQRPHGRRIKVVAVTASVSQEARSGLIMKGFDGFIGKPFDAAELYELIERQLGIEFKLTRSKQMLSTDLDELIAKLDSDKREEFTRCIREAVEMGDLESLQERVKPFGENPDFDELNQYIVQLCEAMDLEQLECLLNKLNVKA</sequence>
<dbReference type="PROSITE" id="PS50109">
    <property type="entry name" value="HIS_KIN"/>
    <property type="match status" value="1"/>
</dbReference>
<dbReference type="InterPro" id="IPR013656">
    <property type="entry name" value="PAS_4"/>
</dbReference>
<dbReference type="NCBIfam" id="TIGR00229">
    <property type="entry name" value="sensory_box"/>
    <property type="match status" value="2"/>
</dbReference>
<dbReference type="CDD" id="cd06225">
    <property type="entry name" value="HAMP"/>
    <property type="match status" value="1"/>
</dbReference>
<comment type="caution">
    <text evidence="15">The sequence shown here is derived from an EMBL/GenBank/DDBJ whole genome shotgun (WGS) entry which is preliminary data.</text>
</comment>
<dbReference type="InterPro" id="IPR036097">
    <property type="entry name" value="HisK_dim/P_sf"/>
</dbReference>
<keyword evidence="8" id="KW-0175">Coiled coil</keyword>
<dbReference type="CDD" id="cd00130">
    <property type="entry name" value="PAS"/>
    <property type="match status" value="2"/>
</dbReference>
<dbReference type="Pfam" id="PF00512">
    <property type="entry name" value="HisKA"/>
    <property type="match status" value="1"/>
</dbReference>
<dbReference type="InterPro" id="IPR001789">
    <property type="entry name" value="Sig_transdc_resp-reg_receiver"/>
</dbReference>
<dbReference type="InterPro" id="IPR004358">
    <property type="entry name" value="Sig_transdc_His_kin-like_C"/>
</dbReference>
<feature type="transmembrane region" description="Helical" evidence="9">
    <location>
        <begin position="9"/>
        <end position="31"/>
    </location>
</feature>